<protein>
    <submittedName>
        <fullName evidence="2">Uncharacterized protein</fullName>
    </submittedName>
</protein>
<organism evidence="2">
    <name type="scientific">Opuntia streptacantha</name>
    <name type="common">Prickly pear cactus</name>
    <name type="synonym">Opuntia cardona</name>
    <dbReference type="NCBI Taxonomy" id="393608"/>
    <lineage>
        <taxon>Eukaryota</taxon>
        <taxon>Viridiplantae</taxon>
        <taxon>Streptophyta</taxon>
        <taxon>Embryophyta</taxon>
        <taxon>Tracheophyta</taxon>
        <taxon>Spermatophyta</taxon>
        <taxon>Magnoliopsida</taxon>
        <taxon>eudicotyledons</taxon>
        <taxon>Gunneridae</taxon>
        <taxon>Pentapetalae</taxon>
        <taxon>Caryophyllales</taxon>
        <taxon>Cactineae</taxon>
        <taxon>Cactaceae</taxon>
        <taxon>Opuntioideae</taxon>
        <taxon>Opuntia</taxon>
    </lineage>
</organism>
<reference evidence="2" key="1">
    <citation type="journal article" date="2013" name="J. Plant Res.">
        <title>Effect of fungi and light on seed germination of three Opuntia species from semiarid lands of central Mexico.</title>
        <authorList>
            <person name="Delgado-Sanchez P."/>
            <person name="Jimenez-Bremont J.F."/>
            <person name="Guerrero-Gonzalez Mde L."/>
            <person name="Flores J."/>
        </authorList>
    </citation>
    <scope>NUCLEOTIDE SEQUENCE</scope>
    <source>
        <tissue evidence="2">Cladode</tissue>
    </source>
</reference>
<reference evidence="2" key="2">
    <citation type="submission" date="2020-07" db="EMBL/GenBank/DDBJ databases">
        <authorList>
            <person name="Vera ALvarez R."/>
            <person name="Arias-Moreno D.M."/>
            <person name="Jimenez-Jacinto V."/>
            <person name="Jimenez-Bremont J.F."/>
            <person name="Swaminathan K."/>
            <person name="Moose S.P."/>
            <person name="Guerrero-Gonzalez M.L."/>
            <person name="Marino-Ramirez L."/>
            <person name="Landsman D."/>
            <person name="Rodriguez-Kessler M."/>
            <person name="Delgado-Sanchez P."/>
        </authorList>
    </citation>
    <scope>NUCLEOTIDE SEQUENCE</scope>
    <source>
        <tissue evidence="2">Cladode</tissue>
    </source>
</reference>
<dbReference type="PANTHER" id="PTHR33167">
    <property type="entry name" value="TRANSCRIPTION FACTOR, PUTATIVE (DUF863)-RELATED"/>
    <property type="match status" value="1"/>
</dbReference>
<feature type="region of interest" description="Disordered" evidence="1">
    <location>
        <begin position="50"/>
        <end position="86"/>
    </location>
</feature>
<feature type="region of interest" description="Disordered" evidence="1">
    <location>
        <begin position="120"/>
        <end position="201"/>
    </location>
</feature>
<feature type="compositionally biased region" description="Low complexity" evidence="1">
    <location>
        <begin position="139"/>
        <end position="155"/>
    </location>
</feature>
<sequence length="213" mass="24350">MEKVLKPYDKEFMRMAMLKHEETFREQVYELHRLYGIQKKLMNSLGVKQQEMRQKQDDQRDLTDEISKRSAAVDNKRPQAQWNADHQVGLRVANHHQERIAESNNQSMMLDESELELTLSLGPTTYNPNPQPRTDKSESGQSVSSSSTGSSQTRKTSPKNCTSTRDFTWGNSNSNSTRNNTFSFQGSESEPGFANGQQNNPPWMFQALSLKLS</sequence>
<proteinExistence type="predicted"/>
<dbReference type="AlphaFoldDB" id="A0A7C9CFK4"/>
<dbReference type="PANTHER" id="PTHR33167:SF26">
    <property type="entry name" value="EXPRESSED PROTEIN"/>
    <property type="match status" value="1"/>
</dbReference>
<feature type="compositionally biased region" description="Polar residues" evidence="1">
    <location>
        <begin position="158"/>
        <end position="170"/>
    </location>
</feature>
<name>A0A7C9CFK4_OPUST</name>
<feature type="compositionally biased region" description="Basic and acidic residues" evidence="1">
    <location>
        <begin position="50"/>
        <end position="68"/>
    </location>
</feature>
<feature type="compositionally biased region" description="Low complexity" evidence="1">
    <location>
        <begin position="171"/>
        <end position="184"/>
    </location>
</feature>
<evidence type="ECO:0000256" key="1">
    <source>
        <dbReference type="SAM" id="MobiDB-lite"/>
    </source>
</evidence>
<dbReference type="EMBL" id="GISG01011203">
    <property type="protein sequence ID" value="MBA4616406.1"/>
    <property type="molecule type" value="Transcribed_RNA"/>
</dbReference>
<accession>A0A7C9CFK4</accession>
<evidence type="ECO:0000313" key="2">
    <source>
        <dbReference type="EMBL" id="MBA4616406.1"/>
    </source>
</evidence>